<reference evidence="8 9" key="1">
    <citation type="submission" date="2021-04" db="EMBL/GenBank/DDBJ databases">
        <authorList>
            <person name="Bliznina A."/>
        </authorList>
    </citation>
    <scope>NUCLEOTIDE SEQUENCE [LARGE SCALE GENOMIC DNA]</scope>
</reference>
<dbReference type="SUPFAM" id="SSF56672">
    <property type="entry name" value="DNA/RNA polymerases"/>
    <property type="match status" value="1"/>
</dbReference>
<dbReference type="InterPro" id="IPR019354">
    <property type="entry name" value="SMG8-like"/>
</dbReference>
<dbReference type="PROSITE" id="PS50878">
    <property type="entry name" value="RT_POL"/>
    <property type="match status" value="1"/>
</dbReference>
<name>A0ABN7TBE5_OIKDI</name>
<dbReference type="Pfam" id="PF10220">
    <property type="entry name" value="Smg8_Smg9"/>
    <property type="match status" value="3"/>
</dbReference>
<dbReference type="EMBL" id="OU015567">
    <property type="protein sequence ID" value="CAG5112843.1"/>
    <property type="molecule type" value="Genomic_DNA"/>
</dbReference>
<dbReference type="Gene3D" id="3.30.70.270">
    <property type="match status" value="2"/>
</dbReference>
<dbReference type="InterPro" id="IPR000477">
    <property type="entry name" value="RT_dom"/>
</dbReference>
<feature type="region of interest" description="Disordered" evidence="6">
    <location>
        <begin position="621"/>
        <end position="643"/>
    </location>
</feature>
<evidence type="ECO:0000256" key="3">
    <source>
        <dbReference type="ARBA" id="ARBA00023161"/>
    </source>
</evidence>
<evidence type="ECO:0000256" key="4">
    <source>
        <dbReference type="ARBA" id="ARBA00029509"/>
    </source>
</evidence>
<evidence type="ECO:0000256" key="1">
    <source>
        <dbReference type="ARBA" id="ARBA00006443"/>
    </source>
</evidence>
<dbReference type="PANTHER" id="PTHR13091:SF0">
    <property type="entry name" value="NONSENSE-MEDIATED MRNA DECAY FACTOR SMG8"/>
    <property type="match status" value="1"/>
</dbReference>
<evidence type="ECO:0000256" key="5">
    <source>
        <dbReference type="RuleBase" id="RU367133"/>
    </source>
</evidence>
<feature type="region of interest" description="Disordered" evidence="6">
    <location>
        <begin position="1"/>
        <end position="31"/>
    </location>
</feature>
<gene>
    <name evidence="8" type="ORF">OKIOD_LOCUS15779</name>
</gene>
<evidence type="ECO:0000313" key="9">
    <source>
        <dbReference type="Proteomes" id="UP001158576"/>
    </source>
</evidence>
<dbReference type="Gene3D" id="3.10.10.10">
    <property type="entry name" value="HIV Type 1 Reverse Transcriptase, subunit A, domain 1"/>
    <property type="match status" value="1"/>
</dbReference>
<feature type="region of interest" description="Disordered" evidence="6">
    <location>
        <begin position="1042"/>
        <end position="1123"/>
    </location>
</feature>
<evidence type="ECO:0000313" key="8">
    <source>
        <dbReference type="EMBL" id="CAG5112843.1"/>
    </source>
</evidence>
<dbReference type="Pfam" id="PF00078">
    <property type="entry name" value="RVT_1"/>
    <property type="match status" value="1"/>
</dbReference>
<organism evidence="8 9">
    <name type="scientific">Oikopleura dioica</name>
    <name type="common">Tunicate</name>
    <dbReference type="NCBI Taxonomy" id="34765"/>
    <lineage>
        <taxon>Eukaryota</taxon>
        <taxon>Metazoa</taxon>
        <taxon>Chordata</taxon>
        <taxon>Tunicata</taxon>
        <taxon>Appendicularia</taxon>
        <taxon>Copelata</taxon>
        <taxon>Oikopleuridae</taxon>
        <taxon>Oikopleura</taxon>
    </lineage>
</organism>
<evidence type="ECO:0000256" key="6">
    <source>
        <dbReference type="SAM" id="MobiDB-lite"/>
    </source>
</evidence>
<feature type="compositionally biased region" description="Basic and acidic residues" evidence="6">
    <location>
        <begin position="1047"/>
        <end position="1056"/>
    </location>
</feature>
<dbReference type="InterPro" id="IPR043502">
    <property type="entry name" value="DNA/RNA_pol_sf"/>
</dbReference>
<comment type="similarity">
    <text evidence="2">Belongs to the beta type-B retroviral polymerase family. HERV class-II K(HML-2) pol subfamily.</text>
</comment>
<keyword evidence="3 5" id="KW-0866">Nonsense-mediated mRNA decay</keyword>
<proteinExistence type="inferred from homology"/>
<accession>A0ABN7TBE5</accession>
<evidence type="ECO:0000256" key="2">
    <source>
        <dbReference type="ARBA" id="ARBA00010879"/>
    </source>
</evidence>
<comment type="function">
    <text evidence="5">Involved in nonsense-mediated decay (NMD) of mRNAs containing premature stop codons.</text>
</comment>
<dbReference type="Proteomes" id="UP001158576">
    <property type="component" value="Chromosome 2"/>
</dbReference>
<dbReference type="PANTHER" id="PTHR13091">
    <property type="entry name" value="AMPLIFIED IN BREAST CANCER 2-RELATED"/>
    <property type="match status" value="1"/>
</dbReference>
<sequence>MVEEDADSEVKSRSDIESPSIPPLESEEETIPTDDLLDDSKLIEYNLEALKLYDDAFEWLSSCGQKFCIISLIGKSRFGKKLDQVLFPLLRPKREFRKAATFADSGIDIYWCATEKVIFLIPNGTNDFSKLIEIAKLIENTDNEFDAQKILKDFDVQMCIQSLFLMSICHFVLLVQPSTSLDVELSTQFLAISECRKLILSQLSMLIGSIGAKSHWIKNARIAQPKLLILFEKCGLSQEDLRDFADGDYSRGKRKRVPQKKLIDCMERQIINIFKNGRLIPEKTPSNLFKISEKTAFIFVLQPEESKINEECLPIPACLDLLQESIKVQRDIEIAASDRSWLPKRRRAEDMWLEFDSWKSKLDQGEEVWNFLSVHIDNICGKSSRSRSRSQEPVELNQLLPVADILFQYIVQGRVPESIGEEDSTKAYEMREAVLAKLQKALNPEWTFSDQRCGKLVPEAYKTYLTNLPSHYTTRIHNNQVDQALMVYHGYARGPAAKTYEKQLKEQCKAEWHNGRQLCEVRSLTDRHCVHKWHRLPGEAGDGLVMTHNSRSKSLTASTCGEIQVQRDDPFTLEEANYTFYDDLESKLHVKEDKIFFDTYNAESAQLQEVLSQLKLDGPKSQLSASQKSDRENDGSDETVPLDDITSVIANKNRFLTGMETTDSPKGLLPRFPSWSCLKIGDFSWYSELKGIEQQGFINRSNFLLRWDISQSCRGFIGYEYETIRGHRFFMQSPQKMVQGGSSGVAAPANVLLDHEFVGSPDLRVSASGPPMEEIQREIIRKKAIVDTYTERPPTSTEEIAAKDKHVKELAELKAKLCDLYMSKRDTSENSPANGAASSDYLETNLLVSGLSNLGKFSGGAQDQTAQYISRIRAIRESCPTISFTKFLAAIRPKMSVSVNKTIDNCDVKSMDELARCLTSNYGLVQNVFQLMENWWSKPKKSGMGFTEFHCELQNSIEPIITSYEKNIKAILIKQDNKQREPSFRDAFGIMLITKMLQCVRSESSELYNSIIVELNNFDNSEQLSARAEILSSQTGFKSVNAADGADASKKQKQSDKSSTTQGYYRQHRGQPAGYRGGYGHRGAPFRGTSRGHPSGNFYRGQPRRANFYPRGQSRGAPRGGYPSHNYRGGYNNGVQGNNNGYNHGYNSGYNNQGNGYNRSQTENDSRMYGVNAVFDESYVPLPLPADEPEQIIPQFEPPAQPDVVHQGDYYQPQFESFQAPEQPEADDSAYYTDQSTYSQSYTREVKKLDMSGEFAGQIATTHKPILFQPNPFGISGATYLPVMFGTTDMWVPTLYDPGSFGSLISEKVVQDLDLKIEPTDQTVRGIGSNNSCIGKVVSDIKIGPDSHWPRTTWFVLPANTMMIPAILGRTPMYERCSEIKQDLDDQTLFFKSIRNQRIRIPYVNDPKRQSFFKRADENGVHAAYDSMSTNELVDIVKSEIGANIHIGDDPSEARRIALLFLVSRRQAFSTENRPVGKFKGYLAEIDTIPGKSRHIPQFRTPERFVEPLTEQVEKLKKLGILKPCPNSRGFNTPIGGVLKSNGDTRMILHLNLSVNPLLRNADTFSLPYMEQEIEIPPGNKYFGVLDLAAGFWNIGVRPEDQHKLAITWNNETLMFSRLPFGLRTSGHLFCRAVNHAMRNMKHRSNCKAFVDDVLVFHNNFEDFLATLDELLGVLTEYGFAVGGKKVFVLHPSVKWLGRVIDSNGQYPDPDNVKAITNMKAPQDFKGLQSLIGLCQWVRSFCATKPGDPVSSTCFSHLIKPITALKQKRLSTKSKPGWHLLRRSGFQISQFHFVSVQMQVPSRAAGVCCK</sequence>
<feature type="domain" description="Reverse transcriptase" evidence="7">
    <location>
        <begin position="1444"/>
        <end position="1701"/>
    </location>
</feature>
<dbReference type="CDD" id="cd00303">
    <property type="entry name" value="retropepsin_like"/>
    <property type="match status" value="1"/>
</dbReference>
<dbReference type="CDD" id="cd01647">
    <property type="entry name" value="RT_LTR"/>
    <property type="match status" value="1"/>
</dbReference>
<keyword evidence="9" id="KW-1185">Reference proteome</keyword>
<evidence type="ECO:0000259" key="7">
    <source>
        <dbReference type="PROSITE" id="PS50878"/>
    </source>
</evidence>
<dbReference type="InterPro" id="IPR043128">
    <property type="entry name" value="Rev_trsase/Diguanyl_cyclase"/>
</dbReference>
<comment type="similarity">
    <text evidence="1 5">Belongs to the SMG8 family.</text>
</comment>
<protein>
    <recommendedName>
        <fullName evidence="4 5">Nonsense-mediated mRNA decay factor SMG8</fullName>
    </recommendedName>
</protein>